<keyword evidence="9 12" id="KW-0863">Zinc-finger</keyword>
<dbReference type="PROSITE" id="PS50089">
    <property type="entry name" value="ZF_RING_2"/>
    <property type="match status" value="1"/>
</dbReference>
<dbReference type="PROSITE" id="PS00518">
    <property type="entry name" value="ZF_RING_1"/>
    <property type="match status" value="1"/>
</dbReference>
<dbReference type="SUPFAM" id="SSF57850">
    <property type="entry name" value="RING/U-box"/>
    <property type="match status" value="1"/>
</dbReference>
<keyword evidence="8" id="KW-0479">Metal-binding</keyword>
<feature type="compositionally biased region" description="Basic and acidic residues" evidence="13">
    <location>
        <begin position="577"/>
        <end position="590"/>
    </location>
</feature>
<keyword evidence="6" id="KW-0597">Phosphoprotein</keyword>
<evidence type="ECO:0000256" key="10">
    <source>
        <dbReference type="ARBA" id="ARBA00022833"/>
    </source>
</evidence>
<feature type="compositionally biased region" description="Polar residues" evidence="13">
    <location>
        <begin position="468"/>
        <end position="479"/>
    </location>
</feature>
<dbReference type="GO" id="GO:0061630">
    <property type="term" value="F:ubiquitin protein ligase activity"/>
    <property type="evidence" value="ECO:0007669"/>
    <property type="project" value="UniProtKB-EC"/>
</dbReference>
<dbReference type="GO" id="GO:0005737">
    <property type="term" value="C:cytoplasm"/>
    <property type="evidence" value="ECO:0007669"/>
    <property type="project" value="UniProtKB-SubCell"/>
</dbReference>
<evidence type="ECO:0000256" key="6">
    <source>
        <dbReference type="ARBA" id="ARBA00022553"/>
    </source>
</evidence>
<dbReference type="SMART" id="SM00184">
    <property type="entry name" value="RING"/>
    <property type="match status" value="2"/>
</dbReference>
<dbReference type="OrthoDB" id="3838338at2759"/>
<dbReference type="Pfam" id="PF23202">
    <property type="entry name" value="PAH_ZNF598"/>
    <property type="match status" value="1"/>
</dbReference>
<comment type="subcellular location">
    <subcellularLocation>
        <location evidence="2">Cytoplasm</location>
    </subcellularLocation>
</comment>
<dbReference type="EC" id="2.3.2.27" evidence="4"/>
<evidence type="ECO:0000256" key="3">
    <source>
        <dbReference type="ARBA" id="ARBA00004906"/>
    </source>
</evidence>
<keyword evidence="5" id="KW-0963">Cytoplasm</keyword>
<reference evidence="16 17" key="1">
    <citation type="journal article" date="2017" name="Nat. Ecol. Evol.">
        <title>Scallop genome provides insights into evolution of bilaterian karyotype and development.</title>
        <authorList>
            <person name="Wang S."/>
            <person name="Zhang J."/>
            <person name="Jiao W."/>
            <person name="Li J."/>
            <person name="Xun X."/>
            <person name="Sun Y."/>
            <person name="Guo X."/>
            <person name="Huan P."/>
            <person name="Dong B."/>
            <person name="Zhang L."/>
            <person name="Hu X."/>
            <person name="Sun X."/>
            <person name="Wang J."/>
            <person name="Zhao C."/>
            <person name="Wang Y."/>
            <person name="Wang D."/>
            <person name="Huang X."/>
            <person name="Wang R."/>
            <person name="Lv J."/>
            <person name="Li Y."/>
            <person name="Zhang Z."/>
            <person name="Liu B."/>
            <person name="Lu W."/>
            <person name="Hui Y."/>
            <person name="Liang J."/>
            <person name="Zhou Z."/>
            <person name="Hou R."/>
            <person name="Li X."/>
            <person name="Liu Y."/>
            <person name="Li H."/>
            <person name="Ning X."/>
            <person name="Lin Y."/>
            <person name="Zhao L."/>
            <person name="Xing Q."/>
            <person name="Dou J."/>
            <person name="Li Y."/>
            <person name="Mao J."/>
            <person name="Guo H."/>
            <person name="Dou H."/>
            <person name="Li T."/>
            <person name="Mu C."/>
            <person name="Jiang W."/>
            <person name="Fu Q."/>
            <person name="Fu X."/>
            <person name="Miao Y."/>
            <person name="Liu J."/>
            <person name="Yu Q."/>
            <person name="Li R."/>
            <person name="Liao H."/>
            <person name="Li X."/>
            <person name="Kong Y."/>
            <person name="Jiang Z."/>
            <person name="Chourrout D."/>
            <person name="Li R."/>
            <person name="Bao Z."/>
        </authorList>
    </citation>
    <scope>NUCLEOTIDE SEQUENCE [LARGE SCALE GENOMIC DNA]</scope>
    <source>
        <strain evidence="16 17">PY_sf001</strain>
    </source>
</reference>
<evidence type="ECO:0000256" key="1">
    <source>
        <dbReference type="ARBA" id="ARBA00000900"/>
    </source>
</evidence>
<dbReference type="PANTHER" id="PTHR22938:SF0">
    <property type="entry name" value="E3 UBIQUITIN-PROTEIN LIGASE ZNF598"/>
    <property type="match status" value="1"/>
</dbReference>
<feature type="compositionally biased region" description="Basic and acidic residues" evidence="13">
    <location>
        <begin position="552"/>
        <end position="564"/>
    </location>
</feature>
<evidence type="ECO:0000313" key="17">
    <source>
        <dbReference type="Proteomes" id="UP000242188"/>
    </source>
</evidence>
<evidence type="ECO:0000313" key="16">
    <source>
        <dbReference type="EMBL" id="OWF56534.1"/>
    </source>
</evidence>
<dbReference type="InterPro" id="IPR059042">
    <property type="entry name" value="Znf_C2H2_ZNF598"/>
</dbReference>
<dbReference type="InterPro" id="IPR041888">
    <property type="entry name" value="RING-HC_ZNF598/HEL2"/>
</dbReference>
<evidence type="ECO:0000256" key="13">
    <source>
        <dbReference type="SAM" id="MobiDB-lite"/>
    </source>
</evidence>
<comment type="similarity">
    <text evidence="11">Belongs to the ZNF598/HEL2 family.</text>
</comment>
<dbReference type="PROSITE" id="PS50157">
    <property type="entry name" value="ZINC_FINGER_C2H2_2"/>
    <property type="match status" value="1"/>
</dbReference>
<dbReference type="Gene3D" id="3.30.40.10">
    <property type="entry name" value="Zinc/RING finger domain, C3HC4 (zinc finger)"/>
    <property type="match status" value="1"/>
</dbReference>
<protein>
    <recommendedName>
        <fullName evidence="4">RING-type E3 ubiquitin transferase</fullName>
        <ecNumber evidence="4">2.3.2.27</ecNumber>
    </recommendedName>
</protein>
<dbReference type="InterPro" id="IPR057634">
    <property type="entry name" value="PAH_ZNF598/HEL2"/>
</dbReference>
<feature type="region of interest" description="Disordered" evidence="13">
    <location>
        <begin position="331"/>
        <end position="350"/>
    </location>
</feature>
<gene>
    <name evidence="16" type="ORF">KP79_PYT05832</name>
</gene>
<feature type="domain" description="C2H2-type" evidence="15">
    <location>
        <begin position="102"/>
        <end position="126"/>
    </location>
</feature>
<dbReference type="PANTHER" id="PTHR22938">
    <property type="entry name" value="ZINC FINGER PROTEIN 598"/>
    <property type="match status" value="1"/>
</dbReference>
<evidence type="ECO:0000259" key="14">
    <source>
        <dbReference type="PROSITE" id="PS50089"/>
    </source>
</evidence>
<feature type="region of interest" description="Disordered" evidence="13">
    <location>
        <begin position="524"/>
        <end position="664"/>
    </location>
</feature>
<evidence type="ECO:0000256" key="12">
    <source>
        <dbReference type="PROSITE-ProRule" id="PRU00042"/>
    </source>
</evidence>
<dbReference type="STRING" id="6573.A0A210R6I3"/>
<dbReference type="GO" id="GO:0008270">
    <property type="term" value="F:zinc ion binding"/>
    <property type="evidence" value="ECO:0007669"/>
    <property type="project" value="UniProtKB-KW"/>
</dbReference>
<evidence type="ECO:0000256" key="2">
    <source>
        <dbReference type="ARBA" id="ARBA00004496"/>
    </source>
</evidence>
<evidence type="ECO:0000259" key="15">
    <source>
        <dbReference type="PROSITE" id="PS50157"/>
    </source>
</evidence>
<keyword evidence="10" id="KW-0862">Zinc</keyword>
<organism evidence="16 17">
    <name type="scientific">Mizuhopecten yessoensis</name>
    <name type="common">Japanese scallop</name>
    <name type="synonym">Patinopecten yessoensis</name>
    <dbReference type="NCBI Taxonomy" id="6573"/>
    <lineage>
        <taxon>Eukaryota</taxon>
        <taxon>Metazoa</taxon>
        <taxon>Spiralia</taxon>
        <taxon>Lophotrochozoa</taxon>
        <taxon>Mollusca</taxon>
        <taxon>Bivalvia</taxon>
        <taxon>Autobranchia</taxon>
        <taxon>Pteriomorphia</taxon>
        <taxon>Pectinida</taxon>
        <taxon>Pectinoidea</taxon>
        <taxon>Pectinidae</taxon>
        <taxon>Mizuhopecten</taxon>
    </lineage>
</organism>
<comment type="pathway">
    <text evidence="3">Protein modification; protein ubiquitination.</text>
</comment>
<accession>A0A210R6I3</accession>
<proteinExistence type="inferred from homology"/>
<comment type="catalytic activity">
    <reaction evidence="1">
        <text>S-ubiquitinyl-[E2 ubiquitin-conjugating enzyme]-L-cysteine + [acceptor protein]-L-lysine = [E2 ubiquitin-conjugating enzyme]-L-cysteine + N(6)-ubiquitinyl-[acceptor protein]-L-lysine.</text>
        <dbReference type="EC" id="2.3.2.27"/>
    </reaction>
</comment>
<dbReference type="GO" id="GO:0072344">
    <property type="term" value="P:rescue of stalled ribosome"/>
    <property type="evidence" value="ECO:0007669"/>
    <property type="project" value="InterPro"/>
</dbReference>
<dbReference type="GO" id="GO:0043022">
    <property type="term" value="F:ribosome binding"/>
    <property type="evidence" value="ECO:0007669"/>
    <property type="project" value="TreeGrafter"/>
</dbReference>
<dbReference type="Pfam" id="PF23208">
    <property type="entry name" value="zf_C2H2_ZNF598"/>
    <property type="match status" value="1"/>
</dbReference>
<dbReference type="Proteomes" id="UP000242188">
    <property type="component" value="Unassembled WGS sequence"/>
</dbReference>
<dbReference type="Pfam" id="PF23230">
    <property type="entry name" value="zf-C2H2_13"/>
    <property type="match status" value="1"/>
</dbReference>
<dbReference type="GO" id="GO:0016567">
    <property type="term" value="P:protein ubiquitination"/>
    <property type="evidence" value="ECO:0007669"/>
    <property type="project" value="TreeGrafter"/>
</dbReference>
<feature type="compositionally biased region" description="Polar residues" evidence="13">
    <location>
        <begin position="492"/>
        <end position="502"/>
    </location>
</feature>
<feature type="region of interest" description="Disordered" evidence="13">
    <location>
        <begin position="731"/>
        <end position="782"/>
    </location>
</feature>
<feature type="compositionally biased region" description="Polar residues" evidence="13">
    <location>
        <begin position="439"/>
        <end position="456"/>
    </location>
</feature>
<dbReference type="EMBL" id="NEDP02000167">
    <property type="protein sequence ID" value="OWF56534.1"/>
    <property type="molecule type" value="Genomic_DNA"/>
</dbReference>
<sequence>MEKRQRRESATESCPVCHEAVEIYAIGSCDHPVCYRCALRMRALCNQFYCPICRTDLSQVYMVHNLVKESAIPRHGYIPNRKLKIFYEDDSIKKRVDKLLEHNCPKCKQSFRLFKELQTHMRKDHTHFYCDLCIVHLQIFPFERKYYSRQDLATHRRVGDKDDTSYKGHPLCHFCEERYMDNDELYRHLRKEHYYCHFCEKDGCNEYYGDYEDLKRHFRDQHYLCQDEDCVNAQFTHAFRSEIDLKAHKANEHNRGLTKAQVRQSRVVDVDIQLAPRKKPQRGVVSRDAYEDTGPRNRGRNGVSGRQASYRERFRDEDVEKAIKVSLETMKEDRTKQSKSPVEEMELESPKIVHDESNFPLLGNMPSGRPHTPTPTEELIKDRSIAHKLAKANHMSVQHGRLGMADFPSLGQSSGGAPEPPKPSGSRKGYHEPRVGASKSVSTVSNKNRPSSMQSVENEDFPGLPTAKNISSSNTSSKVGSWGVQPPPKPHSSVQQNKDITQNINVTLDSKVSKSKQYNVIPSKRVLVDDKEFPSLGNKPPLNLEWGNSSSENKKQPTSKKVDWFDVDEQEFSIHNFKSDKDGVHTDTAGKSKKKKKKQKGVDSTSDEKNSSSFGEHASLDNIASSLISAKSKPDPTELQKLKENKKPVSVKDSKDIKHVSDEEFKEYPVVTNSGKIELKERATVAVVQNHSTFNKFDLLGSEDFPQMANSMPKSRASEKPRKEKATLLLDEEEYPQLGGNKKSKAPPGFSKTPLPTSPPGFSTTPAPKKPPPGFGPSVKSESKQHEILDLHAIQESLTLKTIVPMSVNMGNFLYAPLEDSQSRNHKLISDIRSHAHDDFDKFKTWAGDFRNGKMLAASYYDKCERLLGKKDFTSIFPELLALLPDIDKQQELLSIYSSVESAKPCDKHRGGQGRKGGWEVSSFSTCPTCRQVLLQKDYNQHIAMHDTGSDFPSLHSDSSSRPVGLKEWVKAQ</sequence>
<evidence type="ECO:0000256" key="11">
    <source>
        <dbReference type="ARBA" id="ARBA00035113"/>
    </source>
</evidence>
<feature type="compositionally biased region" description="Basic and acidic residues" evidence="13">
    <location>
        <begin position="632"/>
        <end position="664"/>
    </location>
</feature>
<evidence type="ECO:0000256" key="9">
    <source>
        <dbReference type="ARBA" id="ARBA00022771"/>
    </source>
</evidence>
<feature type="region of interest" description="Disordered" evidence="13">
    <location>
        <begin position="404"/>
        <end position="502"/>
    </location>
</feature>
<name>A0A210R6I3_MIZYE</name>
<dbReference type="CDD" id="cd16615">
    <property type="entry name" value="RING-HC_ZNF598"/>
    <property type="match status" value="1"/>
</dbReference>
<dbReference type="PROSITE" id="PS00028">
    <property type="entry name" value="ZINC_FINGER_C2H2_1"/>
    <property type="match status" value="2"/>
</dbReference>
<dbReference type="AlphaFoldDB" id="A0A210R6I3"/>
<dbReference type="SMART" id="SM00355">
    <property type="entry name" value="ZnF_C2H2"/>
    <property type="match status" value="5"/>
</dbReference>
<evidence type="ECO:0000256" key="5">
    <source>
        <dbReference type="ARBA" id="ARBA00022490"/>
    </source>
</evidence>
<dbReference type="InterPro" id="IPR044288">
    <property type="entry name" value="ZNF598/HEL2"/>
</dbReference>
<feature type="region of interest" description="Disordered" evidence="13">
    <location>
        <begin position="277"/>
        <end position="308"/>
    </location>
</feature>
<dbReference type="InterPro" id="IPR001841">
    <property type="entry name" value="Znf_RING"/>
</dbReference>
<dbReference type="InterPro" id="IPR017907">
    <property type="entry name" value="Znf_RING_CS"/>
</dbReference>
<keyword evidence="7" id="KW-0808">Transferase</keyword>
<dbReference type="InterPro" id="IPR056437">
    <property type="entry name" value="Znf-C2H2_ZNF598/HEL2"/>
</dbReference>
<feature type="domain" description="RING-type" evidence="14">
    <location>
        <begin position="14"/>
        <end position="54"/>
    </location>
</feature>
<evidence type="ECO:0000256" key="8">
    <source>
        <dbReference type="ARBA" id="ARBA00022723"/>
    </source>
</evidence>
<comment type="caution">
    <text evidence="16">The sequence shown here is derived from an EMBL/GenBank/DDBJ whole genome shotgun (WGS) entry which is preliminary data.</text>
</comment>
<keyword evidence="17" id="KW-1185">Reference proteome</keyword>
<dbReference type="InterPro" id="IPR013083">
    <property type="entry name" value="Znf_RING/FYVE/PHD"/>
</dbReference>
<dbReference type="InterPro" id="IPR013087">
    <property type="entry name" value="Znf_C2H2_type"/>
</dbReference>
<dbReference type="Pfam" id="PF25447">
    <property type="entry name" value="RING_ZNF598"/>
    <property type="match status" value="1"/>
</dbReference>
<evidence type="ECO:0000256" key="4">
    <source>
        <dbReference type="ARBA" id="ARBA00012483"/>
    </source>
</evidence>
<evidence type="ECO:0000256" key="7">
    <source>
        <dbReference type="ARBA" id="ARBA00022679"/>
    </source>
</evidence>